<dbReference type="InterPro" id="IPR003673">
    <property type="entry name" value="CoA-Trfase_fam_III"/>
</dbReference>
<dbReference type="Gene3D" id="3.40.50.10540">
    <property type="entry name" value="Crotonobetainyl-coa:carnitine coa-transferase, domain 1"/>
    <property type="match status" value="1"/>
</dbReference>
<accession>A0A1I3CIC2</accession>
<proteinExistence type="predicted"/>
<dbReference type="InterPro" id="IPR044855">
    <property type="entry name" value="CoA-Trfase_III_dom3_sf"/>
</dbReference>
<dbReference type="AlphaFoldDB" id="A0A1I3CIC2"/>
<dbReference type="EMBL" id="FOPZ01000023">
    <property type="protein sequence ID" value="SFH74344.1"/>
    <property type="molecule type" value="Genomic_DNA"/>
</dbReference>
<dbReference type="SUPFAM" id="SSF89796">
    <property type="entry name" value="CoA-transferase family III (CaiB/BaiF)"/>
    <property type="match status" value="1"/>
</dbReference>
<evidence type="ECO:0000256" key="1">
    <source>
        <dbReference type="ARBA" id="ARBA00022679"/>
    </source>
</evidence>
<evidence type="ECO:0000313" key="3">
    <source>
        <dbReference type="Proteomes" id="UP000323537"/>
    </source>
</evidence>
<dbReference type="Proteomes" id="UP000323537">
    <property type="component" value="Unassembled WGS sequence"/>
</dbReference>
<protein>
    <submittedName>
        <fullName evidence="2">CoA:oxalate CoA-transferase</fullName>
    </submittedName>
</protein>
<sequence>MVTDSATGAGDEGFMPVGSEVRVCEECEATMVGEARDPSGDTGPLDGVTVLDASRVLVGPFCTMQLGDLGADVIKIERPGVGDQTRTWVPPAFGEGENAQSAYYTSVNRNKRSVVLNLASEEGRDVFRDLAREADIVVENFRVGKTADWGLDYPDLVEENPELIYCGISGYGEWGPDRDAPAYDIVMQAKGGLMSITGVEDGPPVRIGVALADIGAGMYATQAILAALLERELGDGTGQKIDVSLLDGQAAWMSYMAANYFASGESPGRMGSKHPNIAPYRAFETEDDYVVVGCSADSFWPRLCDALDRPDLLADERFEVNEKRVNNREALDAELEAEFAAMTTEEAVETLTGHDVPASHVRDMAELFDDPQIEARDMRLEIDHPEVGTMEVPGSPMKFSRTPVTVRRHPPMLGEHTEDVLREYGYADGDLDDLVEADVIPDPVED</sequence>
<evidence type="ECO:0000313" key="2">
    <source>
        <dbReference type="EMBL" id="SFH74344.1"/>
    </source>
</evidence>
<reference evidence="2 3" key="1">
    <citation type="submission" date="2016-10" db="EMBL/GenBank/DDBJ databases">
        <authorList>
            <person name="Varghese N."/>
            <person name="Submissions S."/>
        </authorList>
    </citation>
    <scope>NUCLEOTIDE SEQUENCE [LARGE SCALE GENOMIC DNA]</scope>
    <source>
        <strain evidence="2 3">CGMCC 1.6377</strain>
    </source>
</reference>
<dbReference type="GO" id="GO:0008410">
    <property type="term" value="F:CoA-transferase activity"/>
    <property type="evidence" value="ECO:0007669"/>
    <property type="project" value="TreeGrafter"/>
</dbReference>
<keyword evidence="3" id="KW-1185">Reference proteome</keyword>
<dbReference type="PANTHER" id="PTHR48207">
    <property type="entry name" value="SUCCINATE--HYDROXYMETHYLGLUTARATE COA-TRANSFERASE"/>
    <property type="match status" value="1"/>
</dbReference>
<dbReference type="InterPro" id="IPR050483">
    <property type="entry name" value="CoA-transferase_III_domain"/>
</dbReference>
<keyword evidence="1 2" id="KW-0808">Transferase</keyword>
<dbReference type="Pfam" id="PF02515">
    <property type="entry name" value="CoA_transf_3"/>
    <property type="match status" value="1"/>
</dbReference>
<gene>
    <name evidence="2" type="ORF">SAMN04488066_12325</name>
</gene>
<dbReference type="PANTHER" id="PTHR48207:SF3">
    <property type="entry name" value="SUCCINATE--HYDROXYMETHYLGLUTARATE COA-TRANSFERASE"/>
    <property type="match status" value="1"/>
</dbReference>
<name>A0A1I3CIC2_9EURY</name>
<dbReference type="Gene3D" id="3.30.1540.10">
    <property type="entry name" value="formyl-coa transferase, domain 3"/>
    <property type="match status" value="1"/>
</dbReference>
<organism evidence="2 3">
    <name type="scientific">Halorubrum aquaticum</name>
    <dbReference type="NCBI Taxonomy" id="387340"/>
    <lineage>
        <taxon>Archaea</taxon>
        <taxon>Methanobacteriati</taxon>
        <taxon>Methanobacteriota</taxon>
        <taxon>Stenosarchaea group</taxon>
        <taxon>Halobacteria</taxon>
        <taxon>Halobacteriales</taxon>
        <taxon>Haloferacaceae</taxon>
        <taxon>Halorubrum</taxon>
    </lineage>
</organism>
<dbReference type="InterPro" id="IPR023606">
    <property type="entry name" value="CoA-Trfase_III_dom_1_sf"/>
</dbReference>